<accession>A0ABZ0NWB0</accession>
<evidence type="ECO:0000256" key="1">
    <source>
        <dbReference type="SAM" id="MobiDB-lite"/>
    </source>
</evidence>
<dbReference type="GeneID" id="90644464"/>
<name>A0ABZ0NWB0_CERBT</name>
<gene>
    <name evidence="2" type="ORF">RHO25_008316</name>
</gene>
<reference evidence="2 3" key="1">
    <citation type="submission" date="2023-09" db="EMBL/GenBank/DDBJ databases">
        <title>Complete-Gapless Cercospora beticola genome.</title>
        <authorList>
            <person name="Wyatt N.A."/>
            <person name="Spanner R.E."/>
            <person name="Bolton M.D."/>
        </authorList>
    </citation>
    <scope>NUCLEOTIDE SEQUENCE [LARGE SCALE GENOMIC DNA]</scope>
    <source>
        <strain evidence="2">Cb09-40</strain>
    </source>
</reference>
<dbReference type="EMBL" id="CP134188">
    <property type="protein sequence ID" value="WPB03675.1"/>
    <property type="molecule type" value="Genomic_DNA"/>
</dbReference>
<feature type="compositionally biased region" description="Basic and acidic residues" evidence="1">
    <location>
        <begin position="72"/>
        <end position="93"/>
    </location>
</feature>
<sequence length="195" mass="21090">MGIELPSETRNALARANPFGKRRDMVRFRARTISTPTHAPKPGNMTCDGSPLRIKTLRLSTKANAIVQPSGDEAKPAETTKLKSELHTPEHNTGETPSLGSEDTISSPSTDGHPFTTPMTPQSLVDEVRTSEHSSVDSLEIISCILRPRPRAFSVKLDGMRKGMSIDGGGSVAIRNGRARGNSVKEKVQHLEQGL</sequence>
<feature type="region of interest" description="Disordered" evidence="1">
    <location>
        <begin position="69"/>
        <end position="121"/>
    </location>
</feature>
<proteinExistence type="predicted"/>
<feature type="region of interest" description="Disordered" evidence="1">
    <location>
        <begin position="1"/>
        <end position="20"/>
    </location>
</feature>
<evidence type="ECO:0000313" key="3">
    <source>
        <dbReference type="Proteomes" id="UP001302367"/>
    </source>
</evidence>
<keyword evidence="3" id="KW-1185">Reference proteome</keyword>
<organism evidence="2 3">
    <name type="scientific">Cercospora beticola</name>
    <name type="common">Sugarbeet leaf spot fungus</name>
    <dbReference type="NCBI Taxonomy" id="122368"/>
    <lineage>
        <taxon>Eukaryota</taxon>
        <taxon>Fungi</taxon>
        <taxon>Dikarya</taxon>
        <taxon>Ascomycota</taxon>
        <taxon>Pezizomycotina</taxon>
        <taxon>Dothideomycetes</taxon>
        <taxon>Dothideomycetidae</taxon>
        <taxon>Mycosphaerellales</taxon>
        <taxon>Mycosphaerellaceae</taxon>
        <taxon>Cercospora</taxon>
    </lineage>
</organism>
<protein>
    <submittedName>
        <fullName evidence="2">Uncharacterized protein</fullName>
    </submittedName>
</protein>
<dbReference type="RefSeq" id="XP_065459120.1">
    <property type="nucleotide sequence ID" value="XM_065603048.1"/>
</dbReference>
<feature type="compositionally biased region" description="Polar residues" evidence="1">
    <location>
        <begin position="94"/>
        <end position="110"/>
    </location>
</feature>
<evidence type="ECO:0000313" key="2">
    <source>
        <dbReference type="EMBL" id="WPB03675.1"/>
    </source>
</evidence>
<dbReference type="Proteomes" id="UP001302367">
    <property type="component" value="Chromosome 5"/>
</dbReference>